<dbReference type="STRING" id="279058.LT85_3534"/>
<dbReference type="Pfam" id="PF04002">
    <property type="entry name" value="RadC"/>
    <property type="match status" value="1"/>
</dbReference>
<dbReference type="GO" id="GO:0008237">
    <property type="term" value="F:metallopeptidase activity"/>
    <property type="evidence" value="ECO:0007669"/>
    <property type="project" value="UniProtKB-KW"/>
</dbReference>
<dbReference type="AlphaFoldDB" id="A0A0A1FIJ6"/>
<comment type="similarity">
    <text evidence="6">Belongs to the UPF0758 family.</text>
</comment>
<dbReference type="KEGG" id="care:LT85_3534"/>
<accession>A0A0A1FIJ6</accession>
<dbReference type="PROSITE" id="PS01302">
    <property type="entry name" value="UPF0758"/>
    <property type="match status" value="1"/>
</dbReference>
<dbReference type="NCBIfam" id="NF000642">
    <property type="entry name" value="PRK00024.1"/>
    <property type="match status" value="1"/>
</dbReference>
<dbReference type="InterPro" id="IPR037518">
    <property type="entry name" value="MPN"/>
</dbReference>
<dbReference type="OrthoDB" id="9804482at2"/>
<sequence>MAITDWPTDQRPRERLIKFGPQALSDAELLAVFLRVGTAGKSAVDLGREMTSHFGSLNGLFSASLKDFCLINGLGPAKYAQLQAILELGRRSLAEELQSGSSFDAPAAVKQYLQLLLTNKPYESFLVLFLDVKNRLICAEELFRGTLTHASVYPREVVKAVLAHNAASIMLAHNHPSGTLEPSAADHKLTQTLKQAMDLIGVRVLDHFIVAGTKVYSFAEHGQL</sequence>
<evidence type="ECO:0000313" key="9">
    <source>
        <dbReference type="Proteomes" id="UP000030302"/>
    </source>
</evidence>
<keyword evidence="1" id="KW-0645">Protease</keyword>
<evidence type="ECO:0000256" key="5">
    <source>
        <dbReference type="ARBA" id="ARBA00023049"/>
    </source>
</evidence>
<keyword evidence="9" id="KW-1185">Reference proteome</keyword>
<dbReference type="EMBL" id="CP009962">
    <property type="protein sequence ID" value="AIY42692.1"/>
    <property type="molecule type" value="Genomic_DNA"/>
</dbReference>
<dbReference type="InterPro" id="IPR020891">
    <property type="entry name" value="UPF0758_CS"/>
</dbReference>
<dbReference type="GO" id="GO:0006508">
    <property type="term" value="P:proteolysis"/>
    <property type="evidence" value="ECO:0007669"/>
    <property type="project" value="UniProtKB-KW"/>
</dbReference>
<dbReference type="Pfam" id="PF20582">
    <property type="entry name" value="UPF0758_N"/>
    <property type="match status" value="1"/>
</dbReference>
<dbReference type="Proteomes" id="UP000030302">
    <property type="component" value="Chromosome"/>
</dbReference>
<evidence type="ECO:0000256" key="1">
    <source>
        <dbReference type="ARBA" id="ARBA00022670"/>
    </source>
</evidence>
<evidence type="ECO:0000256" key="2">
    <source>
        <dbReference type="ARBA" id="ARBA00022723"/>
    </source>
</evidence>
<dbReference type="SUPFAM" id="SSF47781">
    <property type="entry name" value="RuvA domain 2-like"/>
    <property type="match status" value="1"/>
</dbReference>
<dbReference type="CDD" id="cd08071">
    <property type="entry name" value="MPN_DUF2466"/>
    <property type="match status" value="1"/>
</dbReference>
<dbReference type="GO" id="GO:0046872">
    <property type="term" value="F:metal ion binding"/>
    <property type="evidence" value="ECO:0007669"/>
    <property type="project" value="UniProtKB-KW"/>
</dbReference>
<dbReference type="NCBIfam" id="TIGR00608">
    <property type="entry name" value="radc"/>
    <property type="match status" value="1"/>
</dbReference>
<dbReference type="PROSITE" id="PS50249">
    <property type="entry name" value="MPN"/>
    <property type="match status" value="1"/>
</dbReference>
<gene>
    <name evidence="8" type="primary">radC</name>
    <name evidence="8" type="ORF">LT85_3534</name>
</gene>
<evidence type="ECO:0000313" key="8">
    <source>
        <dbReference type="EMBL" id="AIY42692.1"/>
    </source>
</evidence>
<keyword evidence="2" id="KW-0479">Metal-binding</keyword>
<proteinExistence type="inferred from homology"/>
<keyword evidence="3" id="KW-0378">Hydrolase</keyword>
<protein>
    <submittedName>
        <fullName evidence="8">DNA repair protein RadC</fullName>
    </submittedName>
</protein>
<reference evidence="9" key="1">
    <citation type="journal article" date="2014" name="Soil Biol. Biochem.">
        <title>Structure and function of bacterial communities in ageing soils: Insights from the Mendocino ecological staircase.</title>
        <authorList>
            <person name="Uroz S."/>
            <person name="Tech J.J."/>
            <person name="Sawaya N.A."/>
            <person name="Frey-Klett P."/>
            <person name="Leveau J.H.J."/>
        </authorList>
    </citation>
    <scope>NUCLEOTIDE SEQUENCE [LARGE SCALE GENOMIC DNA]</scope>
    <source>
        <strain evidence="9">Cal35</strain>
    </source>
</reference>
<dbReference type="PANTHER" id="PTHR30471">
    <property type="entry name" value="DNA REPAIR PROTEIN RADC"/>
    <property type="match status" value="1"/>
</dbReference>
<evidence type="ECO:0000259" key="7">
    <source>
        <dbReference type="PROSITE" id="PS50249"/>
    </source>
</evidence>
<organism evidence="8 9">
    <name type="scientific">Collimonas arenae</name>
    <dbReference type="NCBI Taxonomy" id="279058"/>
    <lineage>
        <taxon>Bacteria</taxon>
        <taxon>Pseudomonadati</taxon>
        <taxon>Pseudomonadota</taxon>
        <taxon>Betaproteobacteria</taxon>
        <taxon>Burkholderiales</taxon>
        <taxon>Oxalobacteraceae</taxon>
        <taxon>Collimonas</taxon>
    </lineage>
</organism>
<dbReference type="HOGENOM" id="CLU_073529_0_2_4"/>
<dbReference type="InterPro" id="IPR001405">
    <property type="entry name" value="UPF0758"/>
</dbReference>
<feature type="domain" description="MPN" evidence="7">
    <location>
        <begin position="102"/>
        <end position="224"/>
    </location>
</feature>
<evidence type="ECO:0000256" key="6">
    <source>
        <dbReference type="RuleBase" id="RU003797"/>
    </source>
</evidence>
<keyword evidence="5" id="KW-0482">Metalloprotease</keyword>
<dbReference type="RefSeq" id="WP_038491292.1">
    <property type="nucleotide sequence ID" value="NZ_CP009962.1"/>
</dbReference>
<keyword evidence="4" id="KW-0862">Zinc</keyword>
<dbReference type="InterPro" id="IPR046778">
    <property type="entry name" value="UPF0758_N"/>
</dbReference>
<dbReference type="Gene3D" id="3.40.140.10">
    <property type="entry name" value="Cytidine Deaminase, domain 2"/>
    <property type="match status" value="1"/>
</dbReference>
<dbReference type="InterPro" id="IPR010994">
    <property type="entry name" value="RuvA_2-like"/>
</dbReference>
<evidence type="ECO:0000256" key="3">
    <source>
        <dbReference type="ARBA" id="ARBA00022801"/>
    </source>
</evidence>
<dbReference type="PANTHER" id="PTHR30471:SF3">
    <property type="entry name" value="UPF0758 PROTEIN YEES-RELATED"/>
    <property type="match status" value="1"/>
</dbReference>
<dbReference type="InterPro" id="IPR025657">
    <property type="entry name" value="RadC_JAB"/>
</dbReference>
<name>A0A0A1FIJ6_9BURK</name>
<evidence type="ECO:0000256" key="4">
    <source>
        <dbReference type="ARBA" id="ARBA00022833"/>
    </source>
</evidence>